<evidence type="ECO:0000256" key="14">
    <source>
        <dbReference type="ARBA" id="ARBA00022949"/>
    </source>
</evidence>
<comment type="function">
    <text evidence="22">A component of desmosome cell-cell junctions which are required for positive regulation of cellular adhesion. Involved in the interaction of plaque proteins and intermediate filaments mediating cell-cell adhesion.</text>
</comment>
<reference evidence="26 27" key="1">
    <citation type="submission" date="2024-08" db="EMBL/GenBank/DDBJ databases">
        <title>The draft genome of Apodemus speciosus.</title>
        <authorList>
            <person name="Nabeshima K."/>
            <person name="Suzuki S."/>
            <person name="Onuma M."/>
        </authorList>
    </citation>
    <scope>NUCLEOTIDE SEQUENCE [LARGE SCALE GENOMIC DNA]</scope>
    <source>
        <strain evidence="26">IB14-021</strain>
    </source>
</reference>
<feature type="domain" description="Cadherin" evidence="25">
    <location>
        <begin position="270"/>
        <end position="389"/>
    </location>
</feature>
<keyword evidence="17" id="KW-0325">Glycoprotein</keyword>
<keyword evidence="10 24" id="KW-0732">Signal</keyword>
<evidence type="ECO:0000256" key="23">
    <source>
        <dbReference type="SAM" id="MobiDB-lite"/>
    </source>
</evidence>
<dbReference type="InterPro" id="IPR027397">
    <property type="entry name" value="Catenin-bd_sf"/>
</dbReference>
<feature type="domain" description="Cadherin" evidence="25">
    <location>
        <begin position="158"/>
        <end position="269"/>
    </location>
</feature>
<keyword evidence="6" id="KW-0963">Cytoplasm</keyword>
<evidence type="ECO:0000259" key="25">
    <source>
        <dbReference type="PROSITE" id="PS50268"/>
    </source>
</evidence>
<comment type="caution">
    <text evidence="26">The sequence shown here is derived from an EMBL/GenBank/DDBJ whole genome shotgun (WGS) entry which is preliminary data.</text>
</comment>
<evidence type="ECO:0000256" key="7">
    <source>
        <dbReference type="ARBA" id="ARBA00022685"/>
    </source>
</evidence>
<dbReference type="PRINTS" id="PR01819">
    <property type="entry name" value="DESMOGLEIN"/>
</dbReference>
<dbReference type="PRINTS" id="PR00205">
    <property type="entry name" value="CADHERIN"/>
</dbReference>
<evidence type="ECO:0000256" key="22">
    <source>
        <dbReference type="RuleBase" id="RU004358"/>
    </source>
</evidence>
<evidence type="ECO:0000256" key="12">
    <source>
        <dbReference type="ARBA" id="ARBA00022837"/>
    </source>
</evidence>
<dbReference type="PANTHER" id="PTHR24025">
    <property type="entry name" value="DESMOGLEIN FAMILY MEMBER"/>
    <property type="match status" value="1"/>
</dbReference>
<organism evidence="26 27">
    <name type="scientific">Apodemus speciosus</name>
    <name type="common">Large Japanese field mouse</name>
    <dbReference type="NCBI Taxonomy" id="105296"/>
    <lineage>
        <taxon>Eukaryota</taxon>
        <taxon>Metazoa</taxon>
        <taxon>Chordata</taxon>
        <taxon>Craniata</taxon>
        <taxon>Vertebrata</taxon>
        <taxon>Euteleostomi</taxon>
        <taxon>Mammalia</taxon>
        <taxon>Eutheria</taxon>
        <taxon>Euarchontoglires</taxon>
        <taxon>Glires</taxon>
        <taxon>Rodentia</taxon>
        <taxon>Myomorpha</taxon>
        <taxon>Muroidea</taxon>
        <taxon>Muridae</taxon>
        <taxon>Murinae</taxon>
        <taxon>Apodemus</taxon>
    </lineage>
</organism>
<keyword evidence="13 21" id="KW-0130">Cell adhesion</keyword>
<dbReference type="InterPro" id="IPR020894">
    <property type="entry name" value="Cadherin_CS"/>
</dbReference>
<dbReference type="CDD" id="cd11304">
    <property type="entry name" value="Cadherin_repeat"/>
    <property type="match status" value="4"/>
</dbReference>
<feature type="domain" description="Cadherin" evidence="25">
    <location>
        <begin position="70"/>
        <end position="157"/>
    </location>
</feature>
<feature type="region of interest" description="Disordered" evidence="23">
    <location>
        <begin position="1026"/>
        <end position="1045"/>
    </location>
</feature>
<keyword evidence="14" id="KW-0965">Cell junction</keyword>
<sequence>MDWHSFRIAALLLAFLVVLEVNSEFQIQVRDHNAQNGTIKWHSIRRQKREWIKFAAACREGEDNSKRNPIAKIHSDCAANQPVTYRISGVGIDQPPYGIFIINQKTGEINITSIVDREVTPYFIIYCRALNAQGQDLENPLELRVRVMDINDNPPVFSMTTFVGQIEENSNANTLVMKLSATDADEPNNLNSKIAYKIISQEPSQSPMFLINRNTGEIRTMNNFLDREQYSQYSLVVRGSDRDGGADGMSAECECSISILDVNDNIPYLDQSSYDIKIEENSLHDQLMEIRVIDLDQEFSDNWKAIIFFLSGNDGNWFEIEMNERTNVGILKVVKALDYEAMKNLQLSIGVRNVAEFHQSILSQYKLTATMITVTVLNVVEGSVFRPGSKTFEINGEMEANYKVGKFAATDLDTGVDSTNVRYVMGNNPENLLAVDSRTGVITLRNRVTMEQYQRLNGRYEGTLLSIDDSLQRTCTGTIVVELRGSVWEPHTNGGGDRDDGQVTNGYQGTSTEGPQRTTGTWQGEQYSTPFRQNPEDPDVVETPVYGDNVHFGPAGIGLLIMGFLVLGLVPFLLICCDCGGAPGGGAGFEPVPECSDGAIHTWAVEGPQPEPHEGITTICVPQMPPGNANFIECIDNSGVYTNEYCGREMQDLGGGGGGERTTGFELMDGVKTSAAPEICQEYSGTLRRNSMRECRDGGLNMNFMESYFCQKAYAYADEDEGRPSNDCLLIYDIEGVGSPAGSVGCCSFIGEDLDESFLDTLGPKFKKLADISLGKELDSYPDPDPSWPPQSTEPPCPQHTEPLASGHPPISPHFGTTTVISENVYPSGPGVQHPMPIPDPLGYGNVTVRESYTTSGTLKPSVHFHDNRQASNVVVTERVVGPISGADLHGMIEIPDLRDGSNVIVTERVIAPGSSLPTSLTIPNPRETSNVVVTERVIQPTSGMMTMPPELSNAHNVIVTERVVSGAGVSGIAGTAGLGGVGGIGSGGLVSTTMGAGGMGLSGAGVGDGGTGLSMGGTATIGHMRSSSDHHFSQTVGSASPSMARSRITKYSTVQYTK</sequence>
<keyword evidence="27" id="KW-1185">Reference proteome</keyword>
<evidence type="ECO:0000313" key="27">
    <source>
        <dbReference type="Proteomes" id="UP001623349"/>
    </source>
</evidence>
<accession>A0ABQ0FQG9</accession>
<evidence type="ECO:0000256" key="2">
    <source>
        <dbReference type="ARBA" id="ARBA00004251"/>
    </source>
</evidence>
<evidence type="ECO:0000256" key="4">
    <source>
        <dbReference type="ARBA" id="ARBA00004568"/>
    </source>
</evidence>
<evidence type="ECO:0000256" key="20">
    <source>
        <dbReference type="PROSITE-ProRule" id="PRU00043"/>
    </source>
</evidence>
<dbReference type="SUPFAM" id="SSF49313">
    <property type="entry name" value="Cadherin-like"/>
    <property type="match status" value="4"/>
</dbReference>
<keyword evidence="7" id="KW-0165">Cleavage on pair of basic residues</keyword>
<evidence type="ECO:0000256" key="9">
    <source>
        <dbReference type="ARBA" id="ARBA00022723"/>
    </source>
</evidence>
<dbReference type="InterPro" id="IPR000233">
    <property type="entry name" value="Cadherin_Y-type_LIR"/>
</dbReference>
<evidence type="ECO:0000256" key="15">
    <source>
        <dbReference type="ARBA" id="ARBA00022989"/>
    </source>
</evidence>
<feature type="region of interest" description="Disordered" evidence="23">
    <location>
        <begin position="778"/>
        <end position="806"/>
    </location>
</feature>
<feature type="region of interest" description="Disordered" evidence="23">
    <location>
        <begin position="490"/>
        <end position="525"/>
    </location>
</feature>
<comment type="subcellular location">
    <subcellularLocation>
        <location evidence="4">Cell junction</location>
        <location evidence="4">Desmosome</location>
    </subcellularLocation>
    <subcellularLocation>
        <location evidence="2 21">Cell membrane</location>
        <topology evidence="2 21">Single-pass type I membrane protein</topology>
    </subcellularLocation>
    <subcellularLocation>
        <location evidence="3">Cytoplasm</location>
    </subcellularLocation>
    <subcellularLocation>
        <location evidence="1">Nucleus</location>
    </subcellularLocation>
</comment>
<gene>
    <name evidence="26" type="ORF">APTSU1_001671200</name>
</gene>
<keyword evidence="16" id="KW-0472">Membrane</keyword>
<dbReference type="Pfam" id="PF01049">
    <property type="entry name" value="CADH_Y-type_LIR"/>
    <property type="match status" value="1"/>
</dbReference>
<evidence type="ECO:0000256" key="19">
    <source>
        <dbReference type="ARBA" id="ARBA00037034"/>
    </source>
</evidence>
<evidence type="ECO:0000256" key="17">
    <source>
        <dbReference type="ARBA" id="ARBA00023180"/>
    </source>
</evidence>
<evidence type="ECO:0000256" key="18">
    <source>
        <dbReference type="ARBA" id="ARBA00023242"/>
    </source>
</evidence>
<evidence type="ECO:0000256" key="10">
    <source>
        <dbReference type="ARBA" id="ARBA00022729"/>
    </source>
</evidence>
<feature type="chain" id="PRO_5047162979" evidence="24">
    <location>
        <begin position="24"/>
        <end position="1059"/>
    </location>
</feature>
<dbReference type="Gene3D" id="4.10.900.10">
    <property type="entry name" value="TCF3-CBD (Catenin binding domain)"/>
    <property type="match status" value="1"/>
</dbReference>
<evidence type="ECO:0000256" key="3">
    <source>
        <dbReference type="ARBA" id="ARBA00004496"/>
    </source>
</evidence>
<dbReference type="Proteomes" id="UP001623349">
    <property type="component" value="Unassembled WGS sequence"/>
</dbReference>
<evidence type="ECO:0000256" key="5">
    <source>
        <dbReference type="ARBA" id="ARBA00022475"/>
    </source>
</evidence>
<evidence type="ECO:0000256" key="11">
    <source>
        <dbReference type="ARBA" id="ARBA00022737"/>
    </source>
</evidence>
<dbReference type="PROSITE" id="PS50268">
    <property type="entry name" value="CADHERIN_2"/>
    <property type="match status" value="4"/>
</dbReference>
<evidence type="ECO:0000256" key="24">
    <source>
        <dbReference type="SAM" id="SignalP"/>
    </source>
</evidence>
<evidence type="ECO:0000256" key="1">
    <source>
        <dbReference type="ARBA" id="ARBA00004123"/>
    </source>
</evidence>
<protein>
    <submittedName>
        <fullName evidence="26">Desmoglein-1-alpha</fullName>
    </submittedName>
</protein>
<dbReference type="InterPro" id="IPR009122">
    <property type="entry name" value="Desmosomal_cadherin"/>
</dbReference>
<keyword evidence="9" id="KW-0479">Metal-binding</keyword>
<feature type="compositionally biased region" description="Polar residues" evidence="23">
    <location>
        <begin position="1034"/>
        <end position="1045"/>
    </location>
</feature>
<dbReference type="SMART" id="SM00112">
    <property type="entry name" value="CA"/>
    <property type="match status" value="4"/>
</dbReference>
<dbReference type="PANTHER" id="PTHR24025:SF9">
    <property type="entry name" value="DESMOGLEIN-1"/>
    <property type="match status" value="1"/>
</dbReference>
<dbReference type="InterPro" id="IPR015919">
    <property type="entry name" value="Cadherin-like_sf"/>
</dbReference>
<dbReference type="InterPro" id="IPR002126">
    <property type="entry name" value="Cadherin-like_dom"/>
</dbReference>
<evidence type="ECO:0000256" key="6">
    <source>
        <dbReference type="ARBA" id="ARBA00022490"/>
    </source>
</evidence>
<dbReference type="PROSITE" id="PS00232">
    <property type="entry name" value="CADHERIN_1"/>
    <property type="match status" value="1"/>
</dbReference>
<evidence type="ECO:0000313" key="26">
    <source>
        <dbReference type="EMBL" id="GAB1301474.1"/>
    </source>
</evidence>
<feature type="compositionally biased region" description="Pro residues" evidence="23">
    <location>
        <begin position="783"/>
        <end position="798"/>
    </location>
</feature>
<proteinExistence type="predicted"/>
<keyword evidence="12 20" id="KW-0106">Calcium</keyword>
<keyword evidence="15" id="KW-1133">Transmembrane helix</keyword>
<keyword evidence="18" id="KW-0539">Nucleus</keyword>
<keyword evidence="11" id="KW-0677">Repeat</keyword>
<name>A0ABQ0FQG9_APOSI</name>
<evidence type="ECO:0000256" key="21">
    <source>
        <dbReference type="RuleBase" id="RU003318"/>
    </source>
</evidence>
<comment type="function">
    <text evidence="19">Component of intercellular desmosome junctions. Involved in the interaction of plaque proteins and intermediate filaments mediating cell-cell adhesion.</text>
</comment>
<evidence type="ECO:0000256" key="8">
    <source>
        <dbReference type="ARBA" id="ARBA00022692"/>
    </source>
</evidence>
<dbReference type="EMBL" id="BAAFST010000018">
    <property type="protein sequence ID" value="GAB1301474.1"/>
    <property type="molecule type" value="Genomic_DNA"/>
</dbReference>
<feature type="signal peptide" evidence="24">
    <location>
        <begin position="1"/>
        <end position="23"/>
    </location>
</feature>
<dbReference type="InterPro" id="IPR050971">
    <property type="entry name" value="Cadherin-domain_protein"/>
</dbReference>
<evidence type="ECO:0000256" key="13">
    <source>
        <dbReference type="ARBA" id="ARBA00022889"/>
    </source>
</evidence>
<evidence type="ECO:0000256" key="16">
    <source>
        <dbReference type="ARBA" id="ARBA00023136"/>
    </source>
</evidence>
<feature type="compositionally biased region" description="Polar residues" evidence="23">
    <location>
        <begin position="502"/>
        <end position="525"/>
    </location>
</feature>
<feature type="domain" description="Cadherin" evidence="25">
    <location>
        <begin position="386"/>
        <end position="492"/>
    </location>
</feature>
<dbReference type="Pfam" id="PF00028">
    <property type="entry name" value="Cadherin"/>
    <property type="match status" value="3"/>
</dbReference>
<dbReference type="Gene3D" id="2.60.40.60">
    <property type="entry name" value="Cadherins"/>
    <property type="match status" value="4"/>
</dbReference>
<keyword evidence="8 21" id="KW-0812">Transmembrane</keyword>
<keyword evidence="5" id="KW-1003">Cell membrane</keyword>
<dbReference type="PRINTS" id="PR01818">
    <property type="entry name" value="DESMOCADHERN"/>
</dbReference>